<dbReference type="InterPro" id="IPR025857">
    <property type="entry name" value="MacB_PCD"/>
</dbReference>
<accession>A0A7W8DAN1</accession>
<sequence length="393" mass="41077">MLSQIVAITGLNLRSVPQRWGPSLVIVIGLAGVVAVFTALLAMAQGFQTTLQDAGRADNAIILRGGSGAELNSGFGGDTADLIRLGPGIRKGADGRPLASGELIVISELLKKGETRNGANVTLRGVEPAAFELRPQLRIVEGRKFEPGLREIIVGTGIARQFAGAGVGETIRMRGSDWTVVGHFESGDANDSEMWTDAGTAQSAFNRGNGFSAVRVGLESPAALDTLKAALTSDPRLTVEVLDEREYYSAQTKQFRQTISVLAGVVTFIMALGAIFAALNTMYAAVATRTREIATLRAIGFGALPVLVSVMIEAIVLAAIGGLVGAGLAWLLFDNLSVSTLGQNFTQVVFAFQVSGALVLAGFVIAVLIGSIGGLLPAIRAARMKVTTALREQ</sequence>
<evidence type="ECO:0000259" key="7">
    <source>
        <dbReference type="Pfam" id="PF02687"/>
    </source>
</evidence>
<dbReference type="GO" id="GO:0022857">
    <property type="term" value="F:transmembrane transporter activity"/>
    <property type="evidence" value="ECO:0007669"/>
    <property type="project" value="TreeGrafter"/>
</dbReference>
<evidence type="ECO:0000256" key="5">
    <source>
        <dbReference type="ARBA" id="ARBA00023136"/>
    </source>
</evidence>
<evidence type="ECO:0000313" key="9">
    <source>
        <dbReference type="EMBL" id="MBB5209626.1"/>
    </source>
</evidence>
<feature type="transmembrane region" description="Helical" evidence="6">
    <location>
        <begin position="261"/>
        <end position="286"/>
    </location>
</feature>
<name>A0A7W8DAN1_9GAMM</name>
<feature type="transmembrane region" description="Helical" evidence="6">
    <location>
        <begin position="350"/>
        <end position="376"/>
    </location>
</feature>
<evidence type="ECO:0000256" key="3">
    <source>
        <dbReference type="ARBA" id="ARBA00022692"/>
    </source>
</evidence>
<feature type="transmembrane region" description="Helical" evidence="6">
    <location>
        <begin position="298"/>
        <end position="330"/>
    </location>
</feature>
<dbReference type="PANTHER" id="PTHR30572">
    <property type="entry name" value="MEMBRANE COMPONENT OF TRANSPORTER-RELATED"/>
    <property type="match status" value="1"/>
</dbReference>
<organism evidence="9 10">
    <name type="scientific">Chiayiivirga flava</name>
    <dbReference type="NCBI Taxonomy" id="659595"/>
    <lineage>
        <taxon>Bacteria</taxon>
        <taxon>Pseudomonadati</taxon>
        <taxon>Pseudomonadota</taxon>
        <taxon>Gammaproteobacteria</taxon>
        <taxon>Lysobacterales</taxon>
        <taxon>Lysobacteraceae</taxon>
        <taxon>Chiayiivirga</taxon>
    </lineage>
</organism>
<dbReference type="Pfam" id="PF12704">
    <property type="entry name" value="MacB_PCD"/>
    <property type="match status" value="1"/>
</dbReference>
<dbReference type="RefSeq" id="WP_183962164.1">
    <property type="nucleotide sequence ID" value="NZ_JACHHP010000007.1"/>
</dbReference>
<keyword evidence="5 6" id="KW-0472">Membrane</keyword>
<keyword evidence="3 6" id="KW-0812">Transmembrane</keyword>
<proteinExistence type="predicted"/>
<dbReference type="EMBL" id="JACHHP010000007">
    <property type="protein sequence ID" value="MBB5209626.1"/>
    <property type="molecule type" value="Genomic_DNA"/>
</dbReference>
<evidence type="ECO:0000256" key="6">
    <source>
        <dbReference type="SAM" id="Phobius"/>
    </source>
</evidence>
<comment type="subcellular location">
    <subcellularLocation>
        <location evidence="1">Cell membrane</location>
        <topology evidence="1">Multi-pass membrane protein</topology>
    </subcellularLocation>
</comment>
<evidence type="ECO:0000256" key="1">
    <source>
        <dbReference type="ARBA" id="ARBA00004651"/>
    </source>
</evidence>
<feature type="domain" description="ABC3 transporter permease C-terminal" evidence="7">
    <location>
        <begin position="265"/>
        <end position="385"/>
    </location>
</feature>
<comment type="caution">
    <text evidence="9">The sequence shown here is derived from an EMBL/GenBank/DDBJ whole genome shotgun (WGS) entry which is preliminary data.</text>
</comment>
<dbReference type="AlphaFoldDB" id="A0A7W8DAN1"/>
<keyword evidence="10" id="KW-1185">Reference proteome</keyword>
<feature type="domain" description="MacB-like periplasmic core" evidence="8">
    <location>
        <begin position="24"/>
        <end position="232"/>
    </location>
</feature>
<dbReference type="PANTHER" id="PTHR30572:SF15">
    <property type="entry name" value="ABC TRANSPORTER PERMEASE"/>
    <property type="match status" value="1"/>
</dbReference>
<evidence type="ECO:0000256" key="4">
    <source>
        <dbReference type="ARBA" id="ARBA00022989"/>
    </source>
</evidence>
<keyword evidence="4 6" id="KW-1133">Transmembrane helix</keyword>
<dbReference type="GO" id="GO:0005886">
    <property type="term" value="C:plasma membrane"/>
    <property type="evidence" value="ECO:0007669"/>
    <property type="project" value="UniProtKB-SubCell"/>
</dbReference>
<dbReference type="Proteomes" id="UP000521199">
    <property type="component" value="Unassembled WGS sequence"/>
</dbReference>
<dbReference type="InterPro" id="IPR003838">
    <property type="entry name" value="ABC3_permease_C"/>
</dbReference>
<feature type="transmembrane region" description="Helical" evidence="6">
    <location>
        <begin position="24"/>
        <end position="44"/>
    </location>
</feature>
<protein>
    <submittedName>
        <fullName evidence="9">Putative ABC transport system permease protein</fullName>
    </submittedName>
</protein>
<evidence type="ECO:0000313" key="10">
    <source>
        <dbReference type="Proteomes" id="UP000521199"/>
    </source>
</evidence>
<reference evidence="9 10" key="1">
    <citation type="submission" date="2020-08" db="EMBL/GenBank/DDBJ databases">
        <title>Genomic Encyclopedia of Type Strains, Phase IV (KMG-IV): sequencing the most valuable type-strain genomes for metagenomic binning, comparative biology and taxonomic classification.</title>
        <authorList>
            <person name="Goeker M."/>
        </authorList>
    </citation>
    <scope>NUCLEOTIDE SEQUENCE [LARGE SCALE GENOMIC DNA]</scope>
    <source>
        <strain evidence="9 10">DSM 24163</strain>
    </source>
</reference>
<dbReference type="Pfam" id="PF02687">
    <property type="entry name" value="FtsX"/>
    <property type="match status" value="1"/>
</dbReference>
<evidence type="ECO:0000256" key="2">
    <source>
        <dbReference type="ARBA" id="ARBA00022475"/>
    </source>
</evidence>
<dbReference type="InterPro" id="IPR050250">
    <property type="entry name" value="Macrolide_Exporter_MacB"/>
</dbReference>
<evidence type="ECO:0000259" key="8">
    <source>
        <dbReference type="Pfam" id="PF12704"/>
    </source>
</evidence>
<keyword evidence="2" id="KW-1003">Cell membrane</keyword>
<gene>
    <name evidence="9" type="ORF">HNQ52_003198</name>
</gene>